<organism evidence="1 2">
    <name type="scientific">Candidatus Epulonipiscium fishelsonii</name>
    <dbReference type="NCBI Taxonomy" id="77094"/>
    <lineage>
        <taxon>Bacteria</taxon>
        <taxon>Bacillati</taxon>
        <taxon>Bacillota</taxon>
        <taxon>Clostridia</taxon>
        <taxon>Lachnospirales</taxon>
        <taxon>Lachnospiraceae</taxon>
        <taxon>Candidatus Epulonipiscium</taxon>
    </lineage>
</organism>
<keyword evidence="2" id="KW-1185">Reference proteome</keyword>
<dbReference type="Proteomes" id="UP000188605">
    <property type="component" value="Unassembled WGS sequence"/>
</dbReference>
<sequence length="291" mass="33940">MKNAVIVEGINCFNIKQILESGQIFRFQKINDTTYIIVAKDEIIKVGHQPNSTSILICNSRIGDLEQIWKPYFDLETNYMEITDILSNKDEHMQKAVEFGRGIRILRQDPWEMLISFIISQNNSIPQIKNCIENITKKFGEKLENVDSEIEYYSFPTAEELIKIPEEELRECKVGFRAPYIIDACKKVVEGEINLNEIFTMKTSIARNILMKIKGVGPKIADCVLLFAYGKMEVFPTDVWIKRVIEGLYFEGREQKLQDIQQFAKDYYGELAGYAQQYLFYYARENELFKK</sequence>
<protein>
    <submittedName>
        <fullName evidence="1">8-oxoguanine DNA glycosylase</fullName>
    </submittedName>
</protein>
<reference evidence="1" key="1">
    <citation type="submission" date="2016-08" db="EMBL/GenBank/DDBJ databases">
        <authorList>
            <person name="Ngugi D.K."/>
            <person name="Miyake S."/>
            <person name="Stingl U."/>
        </authorList>
    </citation>
    <scope>NUCLEOTIDE SEQUENCE</scope>
    <source>
        <strain evidence="1">SCG-B11WGA-EpuloA1</strain>
    </source>
</reference>
<proteinExistence type="predicted"/>
<dbReference type="EMBL" id="LJDB01000101">
    <property type="protein sequence ID" value="ONI37933.1"/>
    <property type="molecule type" value="Genomic_DNA"/>
</dbReference>
<evidence type="ECO:0000313" key="2">
    <source>
        <dbReference type="Proteomes" id="UP000188605"/>
    </source>
</evidence>
<comment type="caution">
    <text evidence="1">The sequence shown here is derived from an EMBL/GenBank/DDBJ whole genome shotgun (WGS) entry which is preliminary data.</text>
</comment>
<gene>
    <name evidence="1" type="ORF">AN396_11910</name>
</gene>
<evidence type="ECO:0000313" key="1">
    <source>
        <dbReference type="EMBL" id="ONI37933.1"/>
    </source>
</evidence>
<accession>A0ACC8X7V1</accession>
<name>A0ACC8X7V1_9FIRM</name>